<dbReference type="RefSeq" id="WP_104935524.1">
    <property type="nucleotide sequence ID" value="NZ_CP021255.1"/>
</dbReference>
<proteinExistence type="predicted"/>
<accession>A0A2L1GKL0</accession>
<evidence type="ECO:0008006" key="3">
    <source>
        <dbReference type="Google" id="ProtNLM"/>
    </source>
</evidence>
<sequence length="184" mass="21336">MDLVDLITEKRFLGQEFLTWLWYKSEERGGAVAVPGRGDVSVTFEKHMLLEYGEGQEQEKVICRGLQTELKEARAGLSLAKKPEQARLKLEWHEQEFGVTLTAATFEFRNVRLPKIVDRADEGRGPEDLEARVLERLALFELLSDLVLDLFRLFIGIRISRDWPRELLQIRAWIQESSQRLAQP</sequence>
<name>A0A2L1GKL0_9BACT</name>
<gene>
    <name evidence="1" type="ORF">CAY53_00805</name>
</gene>
<dbReference type="KEGG" id="deo:CAY53_00805"/>
<dbReference type="EMBL" id="CP021255">
    <property type="protein sequence ID" value="AVD70199.1"/>
    <property type="molecule type" value="Genomic_DNA"/>
</dbReference>
<dbReference type="Proteomes" id="UP000239867">
    <property type="component" value="Chromosome"/>
</dbReference>
<reference evidence="1 2" key="1">
    <citation type="journal article" date="2018" name="MBio">
        <title>Insights into the evolution of host association through the isolation and characterization of a novel human periodontal pathobiont, Desulfobulbus oralis.</title>
        <authorList>
            <person name="Cross K.L."/>
            <person name="Chirania P."/>
            <person name="Xiong W."/>
            <person name="Beall C.J."/>
            <person name="Elkins J.G."/>
            <person name="Giannone R.J."/>
            <person name="Griffen A.L."/>
            <person name="Guss A.M."/>
            <person name="Hettich R.L."/>
            <person name="Joshi S.S."/>
            <person name="Mokrzan E.M."/>
            <person name="Martin R.K."/>
            <person name="Zhulin I.B."/>
            <person name="Leys E.J."/>
            <person name="Podar M."/>
        </authorList>
    </citation>
    <scope>NUCLEOTIDE SEQUENCE [LARGE SCALE GENOMIC DNA]</scope>
    <source>
        <strain evidence="1 2">ORNL</strain>
    </source>
</reference>
<protein>
    <recommendedName>
        <fullName evidence="3">Recombination-associated protein RdgC</fullName>
    </recommendedName>
</protein>
<dbReference type="AlphaFoldDB" id="A0A2L1GKL0"/>
<dbReference type="OrthoDB" id="5470789at2"/>
<keyword evidence="2" id="KW-1185">Reference proteome</keyword>
<evidence type="ECO:0000313" key="1">
    <source>
        <dbReference type="EMBL" id="AVD70199.1"/>
    </source>
</evidence>
<organism evidence="1 2">
    <name type="scientific">Desulfobulbus oralis</name>
    <dbReference type="NCBI Taxonomy" id="1986146"/>
    <lineage>
        <taxon>Bacteria</taxon>
        <taxon>Pseudomonadati</taxon>
        <taxon>Thermodesulfobacteriota</taxon>
        <taxon>Desulfobulbia</taxon>
        <taxon>Desulfobulbales</taxon>
        <taxon>Desulfobulbaceae</taxon>
        <taxon>Desulfobulbus</taxon>
    </lineage>
</organism>
<evidence type="ECO:0000313" key="2">
    <source>
        <dbReference type="Proteomes" id="UP000239867"/>
    </source>
</evidence>